<dbReference type="InterPro" id="IPR055060">
    <property type="entry name" value="ACOX_C_alpha1"/>
</dbReference>
<dbReference type="SUPFAM" id="SSF56645">
    <property type="entry name" value="Acyl-CoA dehydrogenase NM domain-like"/>
    <property type="match status" value="1"/>
</dbReference>
<gene>
    <name evidence="17" type="primary">LOC112277804</name>
</gene>
<evidence type="ECO:0000313" key="17">
    <source>
        <dbReference type="EnsemblPlants" id="Pp3c26_540V3.3"/>
    </source>
</evidence>
<evidence type="ECO:0000259" key="15">
    <source>
        <dbReference type="Pfam" id="PF02770"/>
    </source>
</evidence>
<dbReference type="Pfam" id="PF22924">
    <property type="entry name" value="ACOX_C_alpha1"/>
    <property type="match status" value="1"/>
</dbReference>
<evidence type="ECO:0000256" key="2">
    <source>
        <dbReference type="ARBA" id="ARBA00001974"/>
    </source>
</evidence>
<evidence type="ECO:0000256" key="6">
    <source>
        <dbReference type="ARBA" id="ARBA00022827"/>
    </source>
</evidence>
<feature type="active site" description="Proton acceptor" evidence="12">
    <location>
        <position position="453"/>
    </location>
</feature>
<dbReference type="FunFam" id="2.40.110.10:FF:000005">
    <property type="entry name" value="Acyl-coenzyme A oxidase"/>
    <property type="match status" value="1"/>
</dbReference>
<dbReference type="InterPro" id="IPR006091">
    <property type="entry name" value="Acyl-CoA_Oxase/DH_mid-dom"/>
</dbReference>
<keyword evidence="9" id="KW-0443">Lipid metabolism</keyword>
<evidence type="ECO:0000256" key="5">
    <source>
        <dbReference type="ARBA" id="ARBA00022630"/>
    </source>
</evidence>
<proteinExistence type="inferred from homology"/>
<dbReference type="Gene3D" id="1.20.140.10">
    <property type="entry name" value="Butyryl-CoA Dehydrogenase, subunit A, domain 3"/>
    <property type="match status" value="2"/>
</dbReference>
<evidence type="ECO:0000256" key="7">
    <source>
        <dbReference type="ARBA" id="ARBA00022832"/>
    </source>
</evidence>
<dbReference type="PIRSF" id="PIRSF000168">
    <property type="entry name" value="Acyl-CoA_oxidase"/>
    <property type="match status" value="1"/>
</dbReference>
<dbReference type="InterPro" id="IPR009100">
    <property type="entry name" value="AcylCoA_DH/oxidase_NM_dom_sf"/>
</dbReference>
<dbReference type="InterPro" id="IPR046373">
    <property type="entry name" value="Acyl-CoA_Oxase/DH_mid-dom_sf"/>
</dbReference>
<dbReference type="EMBL" id="ABEU02000026">
    <property type="status" value="NOT_ANNOTATED_CDS"/>
    <property type="molecule type" value="Genomic_DNA"/>
</dbReference>
<feature type="domain" description="Acyl-CoA oxidase/dehydrogenase middle" evidence="15">
    <location>
        <begin position="217"/>
        <end position="326"/>
    </location>
</feature>
<dbReference type="FunFam" id="1.20.140.10:FF:000007">
    <property type="entry name" value="Acyl-coenzyme A oxidase"/>
    <property type="match status" value="1"/>
</dbReference>
<comment type="subcellular location">
    <subcellularLocation>
        <location evidence="3">Peroxisome</location>
    </subcellularLocation>
</comment>
<evidence type="ECO:0000256" key="10">
    <source>
        <dbReference type="ARBA" id="ARBA00023140"/>
    </source>
</evidence>
<name>A0A7I4CTY5_PHYPA</name>
<dbReference type="AlphaFoldDB" id="A0A7I4CTY5"/>
<keyword evidence="7" id="KW-0276">Fatty acid metabolism</keyword>
<dbReference type="Proteomes" id="UP000006727">
    <property type="component" value="Chromosome 26"/>
</dbReference>
<feature type="domain" description="Acyl-CoA oxidase C-alpha1" evidence="16">
    <location>
        <begin position="351"/>
        <end position="468"/>
    </location>
</feature>
<reference evidence="17 18" key="1">
    <citation type="journal article" date="2008" name="Science">
        <title>The Physcomitrella genome reveals evolutionary insights into the conquest of land by plants.</title>
        <authorList>
            <person name="Rensing S."/>
            <person name="Lang D."/>
            <person name="Zimmer A."/>
            <person name="Terry A."/>
            <person name="Salamov A."/>
            <person name="Shapiro H."/>
            <person name="Nishiyama T."/>
            <person name="Perroud P.-F."/>
            <person name="Lindquist E."/>
            <person name="Kamisugi Y."/>
            <person name="Tanahashi T."/>
            <person name="Sakakibara K."/>
            <person name="Fujita T."/>
            <person name="Oishi K."/>
            <person name="Shin-I T."/>
            <person name="Kuroki Y."/>
            <person name="Toyoda A."/>
            <person name="Suzuki Y."/>
            <person name="Hashimoto A."/>
            <person name="Yamaguchi K."/>
            <person name="Sugano A."/>
            <person name="Kohara Y."/>
            <person name="Fujiyama A."/>
            <person name="Anterola A."/>
            <person name="Aoki S."/>
            <person name="Ashton N."/>
            <person name="Barbazuk W.B."/>
            <person name="Barker E."/>
            <person name="Bennetzen J."/>
            <person name="Bezanilla M."/>
            <person name="Blankenship R."/>
            <person name="Cho S.H."/>
            <person name="Dutcher S."/>
            <person name="Estelle M."/>
            <person name="Fawcett J.A."/>
            <person name="Gundlach H."/>
            <person name="Hanada K."/>
            <person name="Heyl A."/>
            <person name="Hicks K.A."/>
            <person name="Hugh J."/>
            <person name="Lohr M."/>
            <person name="Mayer K."/>
            <person name="Melkozernov A."/>
            <person name="Murata T."/>
            <person name="Nelson D."/>
            <person name="Pils B."/>
            <person name="Prigge M."/>
            <person name="Reiss B."/>
            <person name="Renner T."/>
            <person name="Rombauts S."/>
            <person name="Rushton P."/>
            <person name="Sanderfoot A."/>
            <person name="Schween G."/>
            <person name="Shiu S.-H."/>
            <person name="Stueber K."/>
            <person name="Theodoulou F.L."/>
            <person name="Tu H."/>
            <person name="Van de Peer Y."/>
            <person name="Verrier P.J."/>
            <person name="Waters E."/>
            <person name="Wood A."/>
            <person name="Yang L."/>
            <person name="Cove D."/>
            <person name="Cuming A."/>
            <person name="Hasebe M."/>
            <person name="Lucas S."/>
            <person name="Mishler D.B."/>
            <person name="Reski R."/>
            <person name="Grigoriev I."/>
            <person name="Quatrano R.S."/>
            <person name="Boore J.L."/>
        </authorList>
    </citation>
    <scope>NUCLEOTIDE SEQUENCE [LARGE SCALE GENOMIC DNA]</scope>
    <source>
        <strain evidence="17 18">cv. Gransden 2004</strain>
    </source>
</reference>
<sequence length="660" mass="73512">MKGDDGSAAARRAGVLARHLAHEMSPLSFLRPSPCLAYQPPEFHCGDKSSLGEWIHIGLVHVGAEDIDLACEFAADNSSFDKSIMRELLDGHHVDLRDSFTDLLMSSDLFTSKRVGDRVFASPNFNLTMAEQRDKTLERILFLRSEGVFKGWLSDSSVDDALKRAALFETMGIFDHSLVIKLGVHIHLWGGSIQYLGTKRHHDKWLDRTEDYQVRGCFAMSELGHGSNVRGIETVTTYDTSTEEFIIDTPCESAQKYWIGGAAQHATHTIVFSQLLIDGKNEGVHAFVCQLRDQYGRVMPGIRIADCGHKIGLNGVDNGRIWFDKVRIPRENLLNAVADVTPGGKYKSAIKDPDQPEVLLLDYPSHRHRLLPLLAKTYAMSFAAVDLKYLYLNRTHADSKVIHVLSSGLKAVFSWHNLRTLQECREACGGQGLKTDNRVGQLKAEYDVQLTFEGDNNVLMQQVSKALLADYVSAKRRGKPLKGMGLEHINGSAPVVPEELNRSALRDSKFQLALFQLRERGLLELLTSQVTTLVLKGVSMTDAVISGYQVAEDLGQAFSERSVLESFLKVEQQTTGSMKDILGLLRSLYVLSSADETPVFLRYGYLTPKQSQLIHTEVDSLCGELRPQALNLVDAFGIPQAFLGPIAFDWVEYNSWSNVQ</sequence>
<evidence type="ECO:0000256" key="12">
    <source>
        <dbReference type="PIRSR" id="PIRSR000168-1"/>
    </source>
</evidence>
<dbReference type="InterPro" id="IPR036250">
    <property type="entry name" value="AcylCo_DH-like_C"/>
</dbReference>
<dbReference type="GO" id="GO:0006635">
    <property type="term" value="P:fatty acid beta-oxidation"/>
    <property type="evidence" value="ECO:0007669"/>
    <property type="project" value="InterPro"/>
</dbReference>
<dbReference type="GO" id="GO:0003997">
    <property type="term" value="F:acyl-CoA oxidase activity"/>
    <property type="evidence" value="ECO:0007669"/>
    <property type="project" value="UniProtKB-EC"/>
</dbReference>
<evidence type="ECO:0000313" key="18">
    <source>
        <dbReference type="Proteomes" id="UP000006727"/>
    </source>
</evidence>
<evidence type="ECO:0000256" key="3">
    <source>
        <dbReference type="ARBA" id="ARBA00004275"/>
    </source>
</evidence>
<dbReference type="SUPFAM" id="SSF47203">
    <property type="entry name" value="Acyl-CoA dehydrogenase C-terminal domain-like"/>
    <property type="match status" value="2"/>
</dbReference>
<dbReference type="InterPro" id="IPR012258">
    <property type="entry name" value="Acyl-CoA_oxidase"/>
</dbReference>
<dbReference type="Pfam" id="PF01756">
    <property type="entry name" value="ACOX"/>
    <property type="match status" value="1"/>
</dbReference>
<feature type="binding site" evidence="13">
    <location>
        <position position="260"/>
    </location>
    <ligand>
        <name>FAD</name>
        <dbReference type="ChEBI" id="CHEBI:57692"/>
    </ligand>
</feature>
<evidence type="ECO:0000259" key="16">
    <source>
        <dbReference type="Pfam" id="PF22924"/>
    </source>
</evidence>
<keyword evidence="8" id="KW-0560">Oxidoreductase</keyword>
<dbReference type="GO" id="GO:0005777">
    <property type="term" value="C:peroxisome"/>
    <property type="evidence" value="ECO:0007669"/>
    <property type="project" value="UniProtKB-SubCell"/>
</dbReference>
<keyword evidence="5 11" id="KW-0285">Flavoprotein</keyword>
<comment type="catalytic activity">
    <reaction evidence="1">
        <text>a 2,3-saturated acyl-CoA + O2 = a (2E)-enoyl-CoA + H2O2</text>
        <dbReference type="Rhea" id="RHEA:38959"/>
        <dbReference type="ChEBI" id="CHEBI:15379"/>
        <dbReference type="ChEBI" id="CHEBI:16240"/>
        <dbReference type="ChEBI" id="CHEBI:58856"/>
        <dbReference type="ChEBI" id="CHEBI:65111"/>
        <dbReference type="EC" id="1.3.3.6"/>
    </reaction>
</comment>
<comment type="cofactor">
    <cofactor evidence="2">
        <name>FAD</name>
        <dbReference type="ChEBI" id="CHEBI:57692"/>
    </cofactor>
</comment>
<dbReference type="Gene3D" id="2.40.110.10">
    <property type="entry name" value="Butyryl-CoA Dehydrogenase, subunit A, domain 2"/>
    <property type="match status" value="1"/>
</dbReference>
<evidence type="ECO:0000256" key="11">
    <source>
        <dbReference type="PIRNR" id="PIRNR000168"/>
    </source>
</evidence>
<evidence type="ECO:0000259" key="14">
    <source>
        <dbReference type="Pfam" id="PF01756"/>
    </source>
</evidence>
<evidence type="ECO:0000256" key="4">
    <source>
        <dbReference type="ARBA" id="ARBA00006288"/>
    </source>
</evidence>
<evidence type="ECO:0000256" key="9">
    <source>
        <dbReference type="ARBA" id="ARBA00023098"/>
    </source>
</evidence>
<dbReference type="FunFam" id="1.20.140.10:FF:000010">
    <property type="entry name" value="Acyl-coenzyme A oxidase"/>
    <property type="match status" value="1"/>
</dbReference>
<evidence type="ECO:0000256" key="8">
    <source>
        <dbReference type="ARBA" id="ARBA00023002"/>
    </source>
</evidence>
<accession>A0A7I4CTY5</accession>
<evidence type="ECO:0000256" key="1">
    <source>
        <dbReference type="ARBA" id="ARBA00001201"/>
    </source>
</evidence>
<keyword evidence="6 11" id="KW-0274">FAD</keyword>
<protein>
    <recommendedName>
        <fullName evidence="11">Acyl-coenzyme A oxidase</fullName>
    </recommendedName>
</protein>
<dbReference type="GO" id="GO:0071949">
    <property type="term" value="F:FAD binding"/>
    <property type="evidence" value="ECO:0007669"/>
    <property type="project" value="InterPro"/>
</dbReference>
<keyword evidence="18" id="KW-1185">Reference proteome</keyword>
<dbReference type="InterPro" id="IPR002655">
    <property type="entry name" value="Acyl-CoA_oxidase_C"/>
</dbReference>
<keyword evidence="10" id="KW-0576">Peroxisome</keyword>
<organism evidence="17 18">
    <name type="scientific">Physcomitrium patens</name>
    <name type="common">Spreading-leaved earth moss</name>
    <name type="synonym">Physcomitrella patens</name>
    <dbReference type="NCBI Taxonomy" id="3218"/>
    <lineage>
        <taxon>Eukaryota</taxon>
        <taxon>Viridiplantae</taxon>
        <taxon>Streptophyta</taxon>
        <taxon>Embryophyta</taxon>
        <taxon>Bryophyta</taxon>
        <taxon>Bryophytina</taxon>
        <taxon>Bryopsida</taxon>
        <taxon>Funariidae</taxon>
        <taxon>Funariales</taxon>
        <taxon>Funariaceae</taxon>
        <taxon>Physcomitrium</taxon>
    </lineage>
</organism>
<dbReference type="Gramene" id="Pp3c26_540V3.3">
    <property type="protein sequence ID" value="Pp3c26_540V3.3"/>
    <property type="gene ID" value="Pp3c26_540"/>
</dbReference>
<reference evidence="17 18" key="2">
    <citation type="journal article" date="2018" name="Plant J.">
        <title>The Physcomitrella patens chromosome-scale assembly reveals moss genome structure and evolution.</title>
        <authorList>
            <person name="Lang D."/>
            <person name="Ullrich K.K."/>
            <person name="Murat F."/>
            <person name="Fuchs J."/>
            <person name="Jenkins J."/>
            <person name="Haas F.B."/>
            <person name="Piednoel M."/>
            <person name="Gundlach H."/>
            <person name="Van Bel M."/>
            <person name="Meyberg R."/>
            <person name="Vives C."/>
            <person name="Morata J."/>
            <person name="Symeonidi A."/>
            <person name="Hiss M."/>
            <person name="Muchero W."/>
            <person name="Kamisugi Y."/>
            <person name="Saleh O."/>
            <person name="Blanc G."/>
            <person name="Decker E.L."/>
            <person name="van Gessel N."/>
            <person name="Grimwood J."/>
            <person name="Hayes R.D."/>
            <person name="Graham S.W."/>
            <person name="Gunter L.E."/>
            <person name="McDaniel S.F."/>
            <person name="Hoernstein S.N.W."/>
            <person name="Larsson A."/>
            <person name="Li F.W."/>
            <person name="Perroud P.F."/>
            <person name="Phillips J."/>
            <person name="Ranjan P."/>
            <person name="Rokshar D.S."/>
            <person name="Rothfels C.J."/>
            <person name="Schneider L."/>
            <person name="Shu S."/>
            <person name="Stevenson D.W."/>
            <person name="Thummler F."/>
            <person name="Tillich M."/>
            <person name="Villarreal Aguilar J.C."/>
            <person name="Widiez T."/>
            <person name="Wong G.K."/>
            <person name="Wymore A."/>
            <person name="Zhang Y."/>
            <person name="Zimmer A.D."/>
            <person name="Quatrano R.S."/>
            <person name="Mayer K.F.X."/>
            <person name="Goodstein D."/>
            <person name="Casacuberta J.M."/>
            <person name="Vandepoele K."/>
            <person name="Reski R."/>
            <person name="Cuming A.C."/>
            <person name="Tuskan G.A."/>
            <person name="Maumus F."/>
            <person name="Salse J."/>
            <person name="Schmutz J."/>
            <person name="Rensing S.A."/>
        </authorList>
    </citation>
    <scope>NUCLEOTIDE SEQUENCE [LARGE SCALE GENOMIC DNA]</scope>
    <source>
        <strain evidence="17 18">cv. Gransden 2004</strain>
    </source>
</reference>
<dbReference type="PANTHER" id="PTHR10909:SF352">
    <property type="entry name" value="ACYL-COENZYME A OXIDASE-LIKE PROTEIN"/>
    <property type="match status" value="1"/>
</dbReference>
<reference evidence="17" key="3">
    <citation type="submission" date="2020-12" db="UniProtKB">
        <authorList>
            <consortium name="EnsemblPlants"/>
        </authorList>
    </citation>
    <scope>IDENTIFICATION</scope>
</reference>
<comment type="similarity">
    <text evidence="4 11">Belongs to the acyl-CoA oxidase family.</text>
</comment>
<dbReference type="PANTHER" id="PTHR10909">
    <property type="entry name" value="ELECTRON TRANSPORT OXIDOREDUCTASE"/>
    <property type="match status" value="1"/>
</dbReference>
<evidence type="ECO:0000256" key="13">
    <source>
        <dbReference type="PIRSR" id="PIRSR000168-2"/>
    </source>
</evidence>
<dbReference type="EnsemblPlants" id="Pp3c26_540V3.3">
    <property type="protein sequence ID" value="Pp3c26_540V3.3"/>
    <property type="gene ID" value="Pp3c26_540"/>
</dbReference>
<dbReference type="Pfam" id="PF02770">
    <property type="entry name" value="Acyl-CoA_dh_M"/>
    <property type="match status" value="1"/>
</dbReference>
<feature type="domain" description="Acyl-CoA oxidase C-terminal" evidence="14">
    <location>
        <begin position="509"/>
        <end position="643"/>
    </location>
</feature>